<feature type="region of interest" description="Disordered" evidence="1">
    <location>
        <begin position="83"/>
        <end position="106"/>
    </location>
</feature>
<keyword evidence="3" id="KW-1185">Reference proteome</keyword>
<name>A0ABN9YDF5_9DINO</name>
<reference evidence="2" key="1">
    <citation type="submission" date="2023-10" db="EMBL/GenBank/DDBJ databases">
        <authorList>
            <person name="Chen Y."/>
            <person name="Shah S."/>
            <person name="Dougan E. K."/>
            <person name="Thang M."/>
            <person name="Chan C."/>
        </authorList>
    </citation>
    <scope>NUCLEOTIDE SEQUENCE [LARGE SCALE GENOMIC DNA]</scope>
</reference>
<organism evidence="2 3">
    <name type="scientific">Prorocentrum cordatum</name>
    <dbReference type="NCBI Taxonomy" id="2364126"/>
    <lineage>
        <taxon>Eukaryota</taxon>
        <taxon>Sar</taxon>
        <taxon>Alveolata</taxon>
        <taxon>Dinophyceae</taxon>
        <taxon>Prorocentrales</taxon>
        <taxon>Prorocentraceae</taxon>
        <taxon>Prorocentrum</taxon>
    </lineage>
</organism>
<evidence type="ECO:0000313" key="2">
    <source>
        <dbReference type="EMBL" id="CAK0910822.1"/>
    </source>
</evidence>
<evidence type="ECO:0000313" key="3">
    <source>
        <dbReference type="Proteomes" id="UP001189429"/>
    </source>
</evidence>
<feature type="compositionally biased region" description="Basic and acidic residues" evidence="1">
    <location>
        <begin position="93"/>
        <end position="106"/>
    </location>
</feature>
<protein>
    <submittedName>
        <fullName evidence="2">Uncharacterized protein</fullName>
    </submittedName>
</protein>
<feature type="region of interest" description="Disordered" evidence="1">
    <location>
        <begin position="1"/>
        <end position="22"/>
    </location>
</feature>
<evidence type="ECO:0000256" key="1">
    <source>
        <dbReference type="SAM" id="MobiDB-lite"/>
    </source>
</evidence>
<dbReference type="Proteomes" id="UP001189429">
    <property type="component" value="Unassembled WGS sequence"/>
</dbReference>
<sequence length="471" mass="49858">MSGAQAMYDDSDESEDAELALSGGLSCGSGFLTPGSPEPLAHRADVDVGRLLAGPGPQGILRVVRRELELLEARLFAEMDQRVASRPWAPEGSSRHRGDFAAPPLEEKLSDHDGALARLGAMAAAVHGQVQGLGESAAQCSRWAASVDGKLEALCSQVEERFQRGASDLEAAAAASEDGQAELGERLRREHAAVQEQASHSLALAEALAGEQERLRGVEAASTRAVVDLQDRMASLEASDSRSKRAEGSLGSRLAHLESQLQDQGRQIGRLQAASGGEGGWGSRLCHLETVLAAMRSKLESHQEYSSRIDDAVRQRWAGRIDQLERLAEGQAARSRGLEEKHELLAQQGGARHDGLARRLQQLERGSRGLWLLDPGGEEAVQDELLSGQITPVHEQLPGMRGGWSPVALAEGGLRAASARARVESLAAVLASPDSGSAVCWAISQAGRKCSPCLASSSGADFSPALLSPFP</sequence>
<feature type="compositionally biased region" description="Acidic residues" evidence="1">
    <location>
        <begin position="9"/>
        <end position="18"/>
    </location>
</feature>
<gene>
    <name evidence="2" type="ORF">PCOR1329_LOCUS84885</name>
</gene>
<proteinExistence type="predicted"/>
<dbReference type="EMBL" id="CAUYUJ010022469">
    <property type="protein sequence ID" value="CAK0910822.1"/>
    <property type="molecule type" value="Genomic_DNA"/>
</dbReference>
<comment type="caution">
    <text evidence="2">The sequence shown here is derived from an EMBL/GenBank/DDBJ whole genome shotgun (WGS) entry which is preliminary data.</text>
</comment>
<accession>A0ABN9YDF5</accession>
<feature type="non-terminal residue" evidence="2">
    <location>
        <position position="471"/>
    </location>
</feature>